<protein>
    <submittedName>
        <fullName evidence="3">Uncharacterized protein</fullName>
    </submittedName>
</protein>
<keyword evidence="4" id="KW-1185">Reference proteome</keyword>
<proteinExistence type="predicted"/>
<gene>
    <name evidence="3" type="ORF">M427DRAFT_43983</name>
</gene>
<sequence length="321" mass="34977">MPSIWELGRYTLLVVFLGGALSDVEFGIPEPLYRLYAYWNLQRAWKANVLSSPTTINIINPDTTTPEKNHGRERDTSATQMDLQSLRRRFSDGLGGRPLNSLRNQEPPSWRDSYPTTPQSLIDDSKNFDLPSINTRRIRTSSSSPLVSPSPQRISDSPTFATSRLPRDILTNSPRLSPRILPNSNSPRLSPRILPSITSPKLSPHLRPSTPSALAPDGLDIAHHEPQLFYLGRPASSGFAPLGNPDAMVDAWDEDIQRVRDVLEAGRAVGVRNREGSIAGAGSSSGFDGSGTLDAKRFASAVPMTPSTMMGMPLSATPVAV</sequence>
<feature type="compositionally biased region" description="Polar residues" evidence="1">
    <location>
        <begin position="152"/>
        <end position="162"/>
    </location>
</feature>
<reference evidence="3 4" key="1">
    <citation type="journal article" date="2015" name="Genome Biol. Evol.">
        <title>Phylogenomic analyses indicate that early fungi evolved digesting cell walls of algal ancestors of land plants.</title>
        <authorList>
            <person name="Chang Y."/>
            <person name="Wang S."/>
            <person name="Sekimoto S."/>
            <person name="Aerts A.L."/>
            <person name="Choi C."/>
            <person name="Clum A."/>
            <person name="LaButti K.M."/>
            <person name="Lindquist E.A."/>
            <person name="Yee Ngan C."/>
            <person name="Ohm R.A."/>
            <person name="Salamov A.A."/>
            <person name="Grigoriev I.V."/>
            <person name="Spatafora J.W."/>
            <person name="Berbee M.L."/>
        </authorList>
    </citation>
    <scope>NUCLEOTIDE SEQUENCE [LARGE SCALE GENOMIC DNA]</scope>
    <source>
        <strain evidence="3 4">JEL478</strain>
    </source>
</reference>
<keyword evidence="2" id="KW-0732">Signal</keyword>
<dbReference type="Proteomes" id="UP000070544">
    <property type="component" value="Unassembled WGS sequence"/>
</dbReference>
<name>A0A139AHM5_GONPJ</name>
<evidence type="ECO:0000313" key="3">
    <source>
        <dbReference type="EMBL" id="KXS16189.1"/>
    </source>
</evidence>
<accession>A0A139AHM5</accession>
<feature type="signal peptide" evidence="2">
    <location>
        <begin position="1"/>
        <end position="22"/>
    </location>
</feature>
<organism evidence="3 4">
    <name type="scientific">Gonapodya prolifera (strain JEL478)</name>
    <name type="common">Monoblepharis prolifera</name>
    <dbReference type="NCBI Taxonomy" id="1344416"/>
    <lineage>
        <taxon>Eukaryota</taxon>
        <taxon>Fungi</taxon>
        <taxon>Fungi incertae sedis</taxon>
        <taxon>Chytridiomycota</taxon>
        <taxon>Chytridiomycota incertae sedis</taxon>
        <taxon>Monoblepharidomycetes</taxon>
        <taxon>Monoblepharidales</taxon>
        <taxon>Gonapodyaceae</taxon>
        <taxon>Gonapodya</taxon>
    </lineage>
</organism>
<feature type="chain" id="PRO_5007296217" evidence="2">
    <location>
        <begin position="23"/>
        <end position="321"/>
    </location>
</feature>
<dbReference type="OrthoDB" id="10664252at2759"/>
<feature type="compositionally biased region" description="Basic and acidic residues" evidence="1">
    <location>
        <begin position="65"/>
        <end position="76"/>
    </location>
</feature>
<feature type="region of interest" description="Disordered" evidence="1">
    <location>
        <begin position="56"/>
        <end position="218"/>
    </location>
</feature>
<evidence type="ECO:0000256" key="1">
    <source>
        <dbReference type="SAM" id="MobiDB-lite"/>
    </source>
</evidence>
<dbReference type="AlphaFoldDB" id="A0A139AHM5"/>
<evidence type="ECO:0000256" key="2">
    <source>
        <dbReference type="SAM" id="SignalP"/>
    </source>
</evidence>
<feature type="compositionally biased region" description="Low complexity" evidence="1">
    <location>
        <begin position="132"/>
        <end position="151"/>
    </location>
</feature>
<evidence type="ECO:0000313" key="4">
    <source>
        <dbReference type="Proteomes" id="UP000070544"/>
    </source>
</evidence>
<dbReference type="EMBL" id="KQ965756">
    <property type="protein sequence ID" value="KXS16189.1"/>
    <property type="molecule type" value="Genomic_DNA"/>
</dbReference>